<protein>
    <submittedName>
        <fullName evidence="1">Uncharacterized protein</fullName>
    </submittedName>
</protein>
<keyword evidence="2" id="KW-1185">Reference proteome</keyword>
<gene>
    <name evidence="1" type="ORF">A33K_13612</name>
</gene>
<accession>A0ABN0GCY8</accession>
<evidence type="ECO:0000313" key="2">
    <source>
        <dbReference type="Proteomes" id="UP000004682"/>
    </source>
</evidence>
<reference evidence="2" key="1">
    <citation type="journal article" date="2012" name="J. Bacteriol.">
        <title>Revised Genome Sequence of Burkholderia thailandensis MSMB43 with Improved Annotation.</title>
        <authorList>
            <person name="Zhuo Y."/>
            <person name="Liu L."/>
            <person name="Wang Q."/>
            <person name="Liu X."/>
            <person name="Ren B."/>
            <person name="Liu M."/>
            <person name="Ni P."/>
            <person name="Cheng Y.Q."/>
            <person name="Zhang L."/>
        </authorList>
    </citation>
    <scope>NUCLEOTIDE SEQUENCE [LARGE SCALE GENOMIC DNA]</scope>
    <source>
        <strain evidence="2">MSMB43</strain>
    </source>
</reference>
<dbReference type="Proteomes" id="UP000004682">
    <property type="component" value="Unassembled WGS sequence"/>
</dbReference>
<proteinExistence type="predicted"/>
<organism evidence="1 2">
    <name type="scientific">Burkholderia humptydooensis MSMB43</name>
    <dbReference type="NCBI Taxonomy" id="441157"/>
    <lineage>
        <taxon>Bacteria</taxon>
        <taxon>Pseudomonadati</taxon>
        <taxon>Pseudomonadota</taxon>
        <taxon>Betaproteobacteria</taxon>
        <taxon>Burkholderiales</taxon>
        <taxon>Burkholderiaceae</taxon>
        <taxon>Burkholderia</taxon>
        <taxon>pseudomallei group</taxon>
    </lineage>
</organism>
<dbReference type="EMBL" id="JH692061">
    <property type="protein sequence ID" value="EIP90028.1"/>
    <property type="molecule type" value="Genomic_DNA"/>
</dbReference>
<sequence length="44" mass="5171">MKFINGSTIGAAMLRPGTARRDMRRLRRAHRLRTRMRRNPSSAF</sequence>
<evidence type="ECO:0000313" key="1">
    <source>
        <dbReference type="EMBL" id="EIP90028.1"/>
    </source>
</evidence>
<name>A0ABN0GCY8_9BURK</name>